<proteinExistence type="predicted"/>
<organism evidence="7 8">
    <name type="scientific">Filobacillus milosensis</name>
    <dbReference type="NCBI Taxonomy" id="94137"/>
    <lineage>
        <taxon>Bacteria</taxon>
        <taxon>Bacillati</taxon>
        <taxon>Bacillota</taxon>
        <taxon>Bacilli</taxon>
        <taxon>Bacillales</taxon>
        <taxon>Bacillaceae</taxon>
        <taxon>Filobacillus</taxon>
    </lineage>
</organism>
<feature type="transmembrane region" description="Helical" evidence="5">
    <location>
        <begin position="14"/>
        <end position="37"/>
    </location>
</feature>
<keyword evidence="2 5" id="KW-0812">Transmembrane</keyword>
<comment type="subcellular location">
    <subcellularLocation>
        <location evidence="1">Membrane</location>
        <topology evidence="1">Multi-pass membrane protein</topology>
    </subcellularLocation>
</comment>
<sequence>MTLNNKNAILGLRILAYFIDFFLVCLLLMGMVLIIGIDKLNNNVFLAITIFFIPIIIYLLKDIANGKSVGKRLMGIKVVTKNSRFTSFKYILRNVFLLIWFVDWVFILFTRNRRRLGDIVSGTIVDYDNVT</sequence>
<evidence type="ECO:0000256" key="2">
    <source>
        <dbReference type="ARBA" id="ARBA00022692"/>
    </source>
</evidence>
<dbReference type="EMBL" id="SOPW01000003">
    <property type="protein sequence ID" value="TFB24067.1"/>
    <property type="molecule type" value="Genomic_DNA"/>
</dbReference>
<dbReference type="OrthoDB" id="9787732at2"/>
<reference evidence="7 8" key="1">
    <citation type="submission" date="2019-03" db="EMBL/GenBank/DDBJ databases">
        <authorList>
            <person name="He R.-H."/>
        </authorList>
    </citation>
    <scope>NUCLEOTIDE SEQUENCE [LARGE SCALE GENOMIC DNA]</scope>
    <source>
        <strain evidence="8">SH 714</strain>
    </source>
</reference>
<keyword evidence="4 5" id="KW-0472">Membrane</keyword>
<evidence type="ECO:0000256" key="4">
    <source>
        <dbReference type="ARBA" id="ARBA00023136"/>
    </source>
</evidence>
<dbReference type="PANTHER" id="PTHR38480:SF1">
    <property type="entry name" value="SLR0254 PROTEIN"/>
    <property type="match status" value="1"/>
</dbReference>
<evidence type="ECO:0000256" key="5">
    <source>
        <dbReference type="SAM" id="Phobius"/>
    </source>
</evidence>
<evidence type="ECO:0000313" key="8">
    <source>
        <dbReference type="Proteomes" id="UP000297975"/>
    </source>
</evidence>
<dbReference type="Pfam" id="PF06271">
    <property type="entry name" value="RDD"/>
    <property type="match status" value="1"/>
</dbReference>
<accession>A0A4Y8ITF2</accession>
<evidence type="ECO:0000313" key="7">
    <source>
        <dbReference type="EMBL" id="TFB24067.1"/>
    </source>
</evidence>
<evidence type="ECO:0000256" key="1">
    <source>
        <dbReference type="ARBA" id="ARBA00004141"/>
    </source>
</evidence>
<comment type="caution">
    <text evidence="7">The sequence shown here is derived from an EMBL/GenBank/DDBJ whole genome shotgun (WGS) entry which is preliminary data.</text>
</comment>
<evidence type="ECO:0000259" key="6">
    <source>
        <dbReference type="Pfam" id="PF06271"/>
    </source>
</evidence>
<dbReference type="AlphaFoldDB" id="A0A4Y8ITF2"/>
<dbReference type="InterPro" id="IPR010432">
    <property type="entry name" value="RDD"/>
</dbReference>
<dbReference type="PANTHER" id="PTHR38480">
    <property type="entry name" value="SLR0254 PROTEIN"/>
    <property type="match status" value="1"/>
</dbReference>
<name>A0A4Y8ITF2_9BACI</name>
<feature type="domain" description="RDD" evidence="6">
    <location>
        <begin position="10"/>
        <end position="121"/>
    </location>
</feature>
<dbReference type="GO" id="GO:0016020">
    <property type="term" value="C:membrane"/>
    <property type="evidence" value="ECO:0007669"/>
    <property type="project" value="UniProtKB-SubCell"/>
</dbReference>
<dbReference type="Proteomes" id="UP000297975">
    <property type="component" value="Unassembled WGS sequence"/>
</dbReference>
<protein>
    <recommendedName>
        <fullName evidence="6">RDD domain-containing protein</fullName>
    </recommendedName>
</protein>
<feature type="transmembrane region" description="Helical" evidence="5">
    <location>
        <begin position="90"/>
        <end position="109"/>
    </location>
</feature>
<evidence type="ECO:0000256" key="3">
    <source>
        <dbReference type="ARBA" id="ARBA00022989"/>
    </source>
</evidence>
<feature type="transmembrane region" description="Helical" evidence="5">
    <location>
        <begin position="44"/>
        <end position="60"/>
    </location>
</feature>
<keyword evidence="3 5" id="KW-1133">Transmembrane helix</keyword>
<gene>
    <name evidence="7" type="ORF">E3U55_04445</name>
</gene>
<keyword evidence="8" id="KW-1185">Reference proteome</keyword>